<dbReference type="SUPFAM" id="SSF56935">
    <property type="entry name" value="Porins"/>
    <property type="match status" value="1"/>
</dbReference>
<feature type="domain" description="TonB-dependent receptor plug" evidence="10">
    <location>
        <begin position="288"/>
        <end position="413"/>
    </location>
</feature>
<evidence type="ECO:0000259" key="10">
    <source>
        <dbReference type="Pfam" id="PF07715"/>
    </source>
</evidence>
<dbReference type="PANTHER" id="PTHR30069">
    <property type="entry name" value="TONB-DEPENDENT OUTER MEMBRANE RECEPTOR"/>
    <property type="match status" value="1"/>
</dbReference>
<dbReference type="InterPro" id="IPR023996">
    <property type="entry name" value="TonB-dep_OMP_SusC/RagA"/>
</dbReference>
<dbReference type="InterPro" id="IPR008969">
    <property type="entry name" value="CarboxyPept-like_regulatory"/>
</dbReference>
<dbReference type="Gene3D" id="2.170.130.10">
    <property type="entry name" value="TonB-dependent receptor, plug domain"/>
    <property type="match status" value="1"/>
</dbReference>
<dbReference type="PANTHER" id="PTHR30069:SF29">
    <property type="entry name" value="HEMOGLOBIN AND HEMOGLOBIN-HAPTOGLOBIN-BINDING PROTEIN 1-RELATED"/>
    <property type="match status" value="1"/>
</dbReference>
<keyword evidence="7 8" id="KW-0998">Cell outer membrane</keyword>
<keyword evidence="4 8" id="KW-0812">Transmembrane</keyword>
<feature type="transmembrane region" description="Helical" evidence="9">
    <location>
        <begin position="56"/>
        <end position="77"/>
    </location>
</feature>
<dbReference type="Pfam" id="PF13715">
    <property type="entry name" value="CarbopepD_reg_2"/>
    <property type="match status" value="1"/>
</dbReference>
<comment type="subcellular location">
    <subcellularLocation>
        <location evidence="1 8">Cell outer membrane</location>
        <topology evidence="1 8">Multi-pass membrane protein</topology>
    </subcellularLocation>
</comment>
<evidence type="ECO:0000256" key="8">
    <source>
        <dbReference type="PROSITE-ProRule" id="PRU01360"/>
    </source>
</evidence>
<evidence type="ECO:0000256" key="5">
    <source>
        <dbReference type="ARBA" id="ARBA00022729"/>
    </source>
</evidence>
<name>A0ABV2T0Q2_9BACT</name>
<evidence type="ECO:0000256" key="6">
    <source>
        <dbReference type="ARBA" id="ARBA00023136"/>
    </source>
</evidence>
<dbReference type="InterPro" id="IPR037066">
    <property type="entry name" value="Plug_dom_sf"/>
</dbReference>
<dbReference type="InterPro" id="IPR036942">
    <property type="entry name" value="Beta-barrel_TonB_sf"/>
</dbReference>
<evidence type="ECO:0000256" key="2">
    <source>
        <dbReference type="ARBA" id="ARBA00022448"/>
    </source>
</evidence>
<dbReference type="SUPFAM" id="SSF49464">
    <property type="entry name" value="Carboxypeptidase regulatory domain-like"/>
    <property type="match status" value="1"/>
</dbReference>
<dbReference type="Gene3D" id="2.40.170.20">
    <property type="entry name" value="TonB-dependent receptor, beta-barrel domain"/>
    <property type="match status" value="1"/>
</dbReference>
<dbReference type="Pfam" id="PF07715">
    <property type="entry name" value="Plug"/>
    <property type="match status" value="1"/>
</dbReference>
<keyword evidence="3 8" id="KW-1134">Transmembrane beta strand</keyword>
<gene>
    <name evidence="11" type="ORF">ABR189_04535</name>
</gene>
<keyword evidence="11" id="KW-0675">Receptor</keyword>
<organism evidence="11 12">
    <name type="scientific">Chitinophaga defluvii</name>
    <dbReference type="NCBI Taxonomy" id="3163343"/>
    <lineage>
        <taxon>Bacteria</taxon>
        <taxon>Pseudomonadati</taxon>
        <taxon>Bacteroidota</taxon>
        <taxon>Chitinophagia</taxon>
        <taxon>Chitinophagales</taxon>
        <taxon>Chitinophagaceae</taxon>
        <taxon>Chitinophaga</taxon>
    </lineage>
</organism>
<reference evidence="11 12" key="1">
    <citation type="submission" date="2024-06" db="EMBL/GenBank/DDBJ databases">
        <title>Chitinophaga defluvii sp. nov., isolated from municipal sewage.</title>
        <authorList>
            <person name="Zhang L."/>
        </authorList>
    </citation>
    <scope>NUCLEOTIDE SEQUENCE [LARGE SCALE GENOMIC DNA]</scope>
    <source>
        <strain evidence="11 12">H8</strain>
    </source>
</reference>
<dbReference type="EMBL" id="JBEXAC010000001">
    <property type="protein sequence ID" value="MET6996618.1"/>
    <property type="molecule type" value="Genomic_DNA"/>
</dbReference>
<accession>A0ABV2T0Q2</accession>
<evidence type="ECO:0000256" key="1">
    <source>
        <dbReference type="ARBA" id="ARBA00004571"/>
    </source>
</evidence>
<keyword evidence="5" id="KW-0732">Signal</keyword>
<dbReference type="InterPro" id="IPR012910">
    <property type="entry name" value="Plug_dom"/>
</dbReference>
<dbReference type="InterPro" id="IPR023997">
    <property type="entry name" value="TonB-dep_OMP_SusC/RagA_CS"/>
</dbReference>
<evidence type="ECO:0000256" key="7">
    <source>
        <dbReference type="ARBA" id="ARBA00023237"/>
    </source>
</evidence>
<dbReference type="InterPro" id="IPR039426">
    <property type="entry name" value="TonB-dep_rcpt-like"/>
</dbReference>
<proteinExistence type="inferred from homology"/>
<comment type="caution">
    <text evidence="11">The sequence shown here is derived from an EMBL/GenBank/DDBJ whole genome shotgun (WGS) entry which is preliminary data.</text>
</comment>
<evidence type="ECO:0000256" key="9">
    <source>
        <dbReference type="SAM" id="Phobius"/>
    </source>
</evidence>
<evidence type="ECO:0000256" key="3">
    <source>
        <dbReference type="ARBA" id="ARBA00022452"/>
    </source>
</evidence>
<keyword evidence="6 8" id="KW-0472">Membrane</keyword>
<dbReference type="Gene3D" id="2.60.40.1120">
    <property type="entry name" value="Carboxypeptidase-like, regulatory domain"/>
    <property type="match status" value="1"/>
</dbReference>
<keyword evidence="2 8" id="KW-0813">Transport</keyword>
<keyword evidence="12" id="KW-1185">Reference proteome</keyword>
<keyword evidence="9" id="KW-1133">Transmembrane helix</keyword>
<protein>
    <submittedName>
        <fullName evidence="11">TonB-dependent receptor</fullName>
    </submittedName>
</protein>
<dbReference type="Proteomes" id="UP001549749">
    <property type="component" value="Unassembled WGS sequence"/>
</dbReference>
<comment type="similarity">
    <text evidence="8">Belongs to the TonB-dependent receptor family.</text>
</comment>
<dbReference type="NCBIfam" id="TIGR04057">
    <property type="entry name" value="SusC_RagA_signa"/>
    <property type="match status" value="1"/>
</dbReference>
<dbReference type="NCBIfam" id="TIGR04056">
    <property type="entry name" value="OMP_RagA_SusC"/>
    <property type="match status" value="1"/>
</dbReference>
<evidence type="ECO:0000313" key="12">
    <source>
        <dbReference type="Proteomes" id="UP001549749"/>
    </source>
</evidence>
<dbReference type="RefSeq" id="WP_354659260.1">
    <property type="nucleotide sequence ID" value="NZ_JBEXAC010000001.1"/>
</dbReference>
<dbReference type="PROSITE" id="PS52016">
    <property type="entry name" value="TONB_DEPENDENT_REC_3"/>
    <property type="match status" value="1"/>
</dbReference>
<sequence>MQKKTFCCRVPMGYSFAAKFPDQPPAATPIMYRRITKILPGLGSALWRSSNTGNQLIVNAMRLTFFLLTAAFLNVYASGSSQSITLSGENIPLKTVFAAIKKQTTYVVFSNRGDLEDTRPVTLSVSNMPLQAFLELALQHQPLDFMIEHKTIVLTRKPMPSQVTASASQPINGIVVSGVIRSVSGTPLPGVSVRIKGTATGTVTDAQGAFSLKDVLENAVLQISSIGFESVEAGIRTTTNPATAFTIDKKQSSLLEILPGETLFLKITLRELDKELDAVVVVGYGTVKKRDLTGAVSSVKADDVIKTSAIGIDHALQGKIAGVSIIRNSAQPGGGIDVLVRGATSVNASNMPLYIVDGIPIGQVTQPDNNDGRTSDGTQSPLNFLNPNDIESIEVLKDASATAIYGSRAANGVILITTKRGVAGKPVVSYSFSYGIQKKTDTYKVLDLKTWMQSKNEIYLRDWSIKNGVAPYGTRTFSEAQLSPVNGIRFQQFYTEQQIEEAGPGTDWVGLITRDGAIKEHNVSVQGGTDKTKYLVSANYFNQQGILKNNGIKRYSGKVSLEQELSKYFRINSNLIFSRLDNDNVMFGDGAWGDHGALVNAAIMDPSIPVFDKAGNYAINPLLPNVPNPVSMLTITDKGVSDRFVGSADIISTPLPGLSLRLSVSMDKSNRTRSTYHPRTYLFGARSEGMGSINSVSDEFKRAEFVAHYTKDLPHQQHVDLLYGSSYELFQGNNHFLKNTNFLTDAFLWYRLDAGGGSKVVGSGGYKNNRLSHFGRVNYNLAGGRYLFTATFRADAASQFARNHKWGLFPSLAAGWNALDESFMQFARPLFSQLKLRVSAGQTGNASIGDNAFAAYAPELAWNDEKGRDLYGVRQIRLENPDLKWETTTEYNVGLDIGLFNGKINATLELYQKTVADLLNTKQLNSYLDINTVTANLGKTQSKGIELTLNTKNITKKDFQWTTDYTFSMYRDRWMERVEGWKPDIFESPRDPIRPIYSKIYAGILPMGSTAPGTQPDIYPGTALIADIDGYKLDEQGNKIVENGRFVYLGKPDGKIDNADIKLIGTRDPGYIMGLSNSIRYKQFDFRFNFHALFDRIMRDPNFFIGDGAYPFGYNMLRYRYENTWTVSDPGRTIPNGSKDGYGDYEYQQAWFIRMQNIALGYTLPQVQPVKRIFSSCRVYFNINNVFVLTPYKGLDPETDAHWGPYPNARTYTLGFDVKF</sequence>
<evidence type="ECO:0000256" key="4">
    <source>
        <dbReference type="ARBA" id="ARBA00022692"/>
    </source>
</evidence>
<evidence type="ECO:0000313" key="11">
    <source>
        <dbReference type="EMBL" id="MET6996618.1"/>
    </source>
</evidence>